<accession>A0A3S0H5P2</accession>
<feature type="transmembrane region" description="Helical" evidence="1">
    <location>
        <begin position="125"/>
        <end position="142"/>
    </location>
</feature>
<feature type="transmembrane region" description="Helical" evidence="1">
    <location>
        <begin position="63"/>
        <end position="86"/>
    </location>
</feature>
<feature type="transmembrane region" description="Helical" evidence="1">
    <location>
        <begin position="285"/>
        <end position="309"/>
    </location>
</feature>
<name>A0A3S0H5P2_9BACT</name>
<feature type="transmembrane region" description="Helical" evidence="1">
    <location>
        <begin position="407"/>
        <end position="429"/>
    </location>
</feature>
<feature type="transmembrane region" description="Helical" evidence="1">
    <location>
        <begin position="196"/>
        <end position="215"/>
    </location>
</feature>
<feature type="transmembrane region" description="Helical" evidence="1">
    <location>
        <begin position="374"/>
        <end position="395"/>
    </location>
</feature>
<dbReference type="OrthoDB" id="1489163at2"/>
<proteinExistence type="predicted"/>
<keyword evidence="1" id="KW-0812">Transmembrane</keyword>
<dbReference type="AlphaFoldDB" id="A0A3S0H5P2"/>
<keyword evidence="1" id="KW-0472">Membrane</keyword>
<feature type="transmembrane region" description="Helical" evidence="1">
    <location>
        <begin position="435"/>
        <end position="454"/>
    </location>
</feature>
<protein>
    <recommendedName>
        <fullName evidence="4">Glycosyltransferase RgtA/B/C/D-like domain-containing protein</fullName>
    </recommendedName>
</protein>
<evidence type="ECO:0000256" key="1">
    <source>
        <dbReference type="SAM" id="Phobius"/>
    </source>
</evidence>
<evidence type="ECO:0000313" key="3">
    <source>
        <dbReference type="Proteomes" id="UP000282184"/>
    </source>
</evidence>
<sequence length="583" mass="64325">MSRPSAPEPSIRFFLALGLALLGAISLFLALLYGPSTYAALAQLRQQRYHDGTFRYLDLALTFPAYARAKALLLVLLAGSGAALLWQWRRRGRWYQELAALAREWRTAPPLLGAWRRLPAGARRTALALLALLTLVRLYYLLHYPLYGDEVVSYQYFVRPGVLAATSFYPIPNNHILYSALCWLSSQLSGNIYWTMRVPTFLLGTAGSAVVGLLLLRRVGYRAALLTTLLFGFFPYALFQSAVGRGYLLLALCGQLGFVAAVALLRGTARPRLAWAALVLSSLAGLYAMPTYLLLFASLFGALGLAALGRRDGPGLLRLTLAGLLTGLLTVLLYAPVLVVSGPAALFGNDYVSPRPGHSVFEALHYAQHIEGQLLGYGPLGLWPTLALSLGWLALLRWWRPARPYRALVLAALLALWLPYLLLAVREVYPPTRVLSYRVFFLLLLGALLAELLLRWRPLAPLRRRVLLSVGLPVLLWAGAGLVPFQRRAADEAQRNARVEAAARWLRRQGAHRVLTDHGHYQVYLLHYSEAAGWRLRVDAAPAPGIGYEFQLLDKAGHAAPPAAPLVLENADVRVFRLLPAQP</sequence>
<evidence type="ECO:0000313" key="2">
    <source>
        <dbReference type="EMBL" id="RTQ45655.1"/>
    </source>
</evidence>
<feature type="transmembrane region" description="Helical" evidence="1">
    <location>
        <begin position="221"/>
        <end position="239"/>
    </location>
</feature>
<keyword evidence="3" id="KW-1185">Reference proteome</keyword>
<feature type="transmembrane region" description="Helical" evidence="1">
    <location>
        <begin position="321"/>
        <end position="346"/>
    </location>
</feature>
<gene>
    <name evidence="2" type="ORF">EJV47_24510</name>
</gene>
<dbReference type="EMBL" id="RXOF01000019">
    <property type="protein sequence ID" value="RTQ45655.1"/>
    <property type="molecule type" value="Genomic_DNA"/>
</dbReference>
<dbReference type="Proteomes" id="UP000282184">
    <property type="component" value="Unassembled WGS sequence"/>
</dbReference>
<feature type="transmembrane region" description="Helical" evidence="1">
    <location>
        <begin position="246"/>
        <end position="265"/>
    </location>
</feature>
<keyword evidence="1" id="KW-1133">Transmembrane helix</keyword>
<comment type="caution">
    <text evidence="2">The sequence shown here is derived from an EMBL/GenBank/DDBJ whole genome shotgun (WGS) entry which is preliminary data.</text>
</comment>
<reference evidence="2 3" key="1">
    <citation type="submission" date="2018-12" db="EMBL/GenBank/DDBJ databases">
        <title>Hymenobacter gummosus sp. nov., isolated from a spring.</title>
        <authorList>
            <person name="Nie L."/>
        </authorList>
    </citation>
    <scope>NUCLEOTIDE SEQUENCE [LARGE SCALE GENOMIC DNA]</scope>
    <source>
        <strain evidence="2 3">KCTC 52166</strain>
    </source>
</reference>
<dbReference type="RefSeq" id="WP_126695852.1">
    <property type="nucleotide sequence ID" value="NZ_RXOF01000019.1"/>
</dbReference>
<feature type="transmembrane region" description="Helical" evidence="1">
    <location>
        <begin position="466"/>
        <end position="485"/>
    </location>
</feature>
<evidence type="ECO:0008006" key="4">
    <source>
        <dbReference type="Google" id="ProtNLM"/>
    </source>
</evidence>
<organism evidence="2 3">
    <name type="scientific">Hymenobacter gummosus</name>
    <dbReference type="NCBI Taxonomy" id="1776032"/>
    <lineage>
        <taxon>Bacteria</taxon>
        <taxon>Pseudomonadati</taxon>
        <taxon>Bacteroidota</taxon>
        <taxon>Cytophagia</taxon>
        <taxon>Cytophagales</taxon>
        <taxon>Hymenobacteraceae</taxon>
        <taxon>Hymenobacter</taxon>
    </lineage>
</organism>